<proteinExistence type="predicted"/>
<dbReference type="AlphaFoldDB" id="M5TZB4"/>
<gene>
    <name evidence="1" type="ORF">RSSM_04023</name>
</gene>
<protein>
    <submittedName>
        <fullName evidence="1">Uncharacterized protein</fullName>
    </submittedName>
</protein>
<reference evidence="1 2" key="1">
    <citation type="journal article" date="2013" name="Mar. Genomics">
        <title>Expression of sulfatases in Rhodopirellula baltica and the diversity of sulfatases in the genus Rhodopirellula.</title>
        <authorList>
            <person name="Wegner C.E."/>
            <person name="Richter-Heitmann T."/>
            <person name="Klindworth A."/>
            <person name="Klockow C."/>
            <person name="Richter M."/>
            <person name="Achstetter T."/>
            <person name="Glockner F.O."/>
            <person name="Harder J."/>
        </authorList>
    </citation>
    <scope>NUCLEOTIDE SEQUENCE [LARGE SCALE GENOMIC DNA]</scope>
    <source>
        <strain evidence="1 2">SM41</strain>
    </source>
</reference>
<dbReference type="Proteomes" id="UP000011885">
    <property type="component" value="Unassembled WGS sequence"/>
</dbReference>
<dbReference type="EMBL" id="ANOH01000274">
    <property type="protein sequence ID" value="EMI54552.1"/>
    <property type="molecule type" value="Genomic_DNA"/>
</dbReference>
<sequence>MIQNRLTSSCFVLKHGDSMRIILSRWVLGGAAKVSRPTCEEN</sequence>
<dbReference type="PATRIC" id="fig|1263870.3.peg.4258"/>
<accession>M5TZB4</accession>
<name>M5TZB4_9BACT</name>
<organism evidence="1 2">
    <name type="scientific">Rhodopirellula sallentina SM41</name>
    <dbReference type="NCBI Taxonomy" id="1263870"/>
    <lineage>
        <taxon>Bacteria</taxon>
        <taxon>Pseudomonadati</taxon>
        <taxon>Planctomycetota</taxon>
        <taxon>Planctomycetia</taxon>
        <taxon>Pirellulales</taxon>
        <taxon>Pirellulaceae</taxon>
        <taxon>Rhodopirellula</taxon>
    </lineage>
</organism>
<evidence type="ECO:0000313" key="2">
    <source>
        <dbReference type="Proteomes" id="UP000011885"/>
    </source>
</evidence>
<keyword evidence="2" id="KW-1185">Reference proteome</keyword>
<evidence type="ECO:0000313" key="1">
    <source>
        <dbReference type="EMBL" id="EMI54552.1"/>
    </source>
</evidence>
<comment type="caution">
    <text evidence="1">The sequence shown here is derived from an EMBL/GenBank/DDBJ whole genome shotgun (WGS) entry which is preliminary data.</text>
</comment>